<evidence type="ECO:0000313" key="9">
    <source>
        <dbReference type="Proteomes" id="UP000077202"/>
    </source>
</evidence>
<feature type="active site" description="Tele-phosphohistidine intermediate" evidence="5">
    <location>
        <position position="120"/>
    </location>
</feature>
<feature type="binding site" evidence="6">
    <location>
        <begin position="234"/>
        <end position="237"/>
    </location>
    <ligand>
        <name>substrate</name>
    </ligand>
</feature>
<evidence type="ECO:0000256" key="3">
    <source>
        <dbReference type="ARBA" id="ARBA00023152"/>
    </source>
</evidence>
<feature type="binding site" evidence="6">
    <location>
        <begin position="305"/>
        <end position="306"/>
    </location>
    <ligand>
        <name>substrate</name>
    </ligand>
</feature>
<sequence>MERCWLKLLVSELPLSASSRSHLAAPAAPSSFHRSLHRKAGLKSTIAAMQNRSLRAQARLPGASSSFSSSFCISSVSSCYSSRGSADSAVAASVDDLPDARERDAELVGNVQAQLVLMRHGESMWNDLKLFTGDVDIPLTEKGVMEALAGGKAVSEVDFDIIFTSRLVRSKQTALIAMTQSKYKRVPVLIRGGYYGNGKTGDENRLRLRDAAANALEHASCLMVPVYADPALNERCYGDLQGLSKDAANEEFGEALVQKWRRSHDTRPPNGETLQDTYRRTTVFFEQTIEARLKEGKNVLVVAHGNVLRCIITHLSGLSIDEMLALQVATALPYAYAYNGHCFAQHCLLPPTHSDIHHSSWGWDGTASASKKGDLDSLI</sequence>
<feature type="binding site" evidence="6">
    <location>
        <position position="245"/>
    </location>
    <ligand>
        <name>substrate</name>
    </ligand>
</feature>
<dbReference type="Proteomes" id="UP000077202">
    <property type="component" value="Unassembled WGS sequence"/>
</dbReference>
<dbReference type="CDD" id="cd07067">
    <property type="entry name" value="HP_PGM_like"/>
    <property type="match status" value="1"/>
</dbReference>
<evidence type="ECO:0000256" key="5">
    <source>
        <dbReference type="PIRSR" id="PIRSR613078-1"/>
    </source>
</evidence>
<dbReference type="SUPFAM" id="SSF53254">
    <property type="entry name" value="Phosphoglycerate mutase-like"/>
    <property type="match status" value="1"/>
</dbReference>
<dbReference type="InterPro" id="IPR005952">
    <property type="entry name" value="Phosphogly_mut1"/>
</dbReference>
<evidence type="ECO:0000256" key="1">
    <source>
        <dbReference type="ARBA" id="ARBA00006717"/>
    </source>
</evidence>
<evidence type="ECO:0000256" key="6">
    <source>
        <dbReference type="PIRSR" id="PIRSR613078-2"/>
    </source>
</evidence>
<feature type="binding site" evidence="6">
    <location>
        <begin position="132"/>
        <end position="133"/>
    </location>
    <ligand>
        <name>substrate</name>
    </ligand>
</feature>
<feature type="binding site" evidence="6">
    <location>
        <begin position="119"/>
        <end position="126"/>
    </location>
    <ligand>
        <name>substrate</name>
    </ligand>
</feature>
<evidence type="ECO:0000256" key="4">
    <source>
        <dbReference type="ARBA" id="ARBA00023235"/>
    </source>
</evidence>
<dbReference type="InterPro" id="IPR013078">
    <property type="entry name" value="His_Pase_superF_clade-1"/>
</dbReference>
<dbReference type="InterPro" id="IPR029033">
    <property type="entry name" value="His_PPase_superfam"/>
</dbReference>
<feature type="binding site" evidence="6">
    <location>
        <begin position="261"/>
        <end position="262"/>
    </location>
    <ligand>
        <name>substrate</name>
    </ligand>
</feature>
<organism evidence="8 9">
    <name type="scientific">Marchantia polymorpha subsp. ruderalis</name>
    <dbReference type="NCBI Taxonomy" id="1480154"/>
    <lineage>
        <taxon>Eukaryota</taxon>
        <taxon>Viridiplantae</taxon>
        <taxon>Streptophyta</taxon>
        <taxon>Embryophyta</taxon>
        <taxon>Marchantiophyta</taxon>
        <taxon>Marchantiopsida</taxon>
        <taxon>Marchantiidae</taxon>
        <taxon>Marchantiales</taxon>
        <taxon>Marchantiaceae</taxon>
        <taxon>Marchantia</taxon>
    </lineage>
</organism>
<dbReference type="EC" id="5.4.2.11" evidence="2"/>
<keyword evidence="4" id="KW-0413">Isomerase</keyword>
<comment type="similarity">
    <text evidence="1">Belongs to the phosphoglycerate mutase family. BPG-dependent PGAM subfamily.</text>
</comment>
<dbReference type="AlphaFoldDB" id="A0A176W8D7"/>
<keyword evidence="9" id="KW-1185">Reference proteome</keyword>
<name>A0A176W8D7_MARPO</name>
<evidence type="ECO:0000256" key="2">
    <source>
        <dbReference type="ARBA" id="ARBA00012028"/>
    </source>
</evidence>
<dbReference type="GO" id="GO:0004619">
    <property type="term" value="F:phosphoglycerate mutase activity"/>
    <property type="evidence" value="ECO:0007669"/>
    <property type="project" value="UniProtKB-EC"/>
</dbReference>
<feature type="site" description="Transition state stabilizer" evidence="7">
    <location>
        <position position="304"/>
    </location>
</feature>
<dbReference type="SMART" id="SM00855">
    <property type="entry name" value="PGAM"/>
    <property type="match status" value="1"/>
</dbReference>
<dbReference type="Gene3D" id="3.40.50.1240">
    <property type="entry name" value="Phosphoglycerate mutase-like"/>
    <property type="match status" value="2"/>
</dbReference>
<dbReference type="GO" id="GO:0006096">
    <property type="term" value="P:glycolytic process"/>
    <property type="evidence" value="ECO:0007669"/>
    <property type="project" value="UniProtKB-KW"/>
</dbReference>
<evidence type="ECO:0000313" key="8">
    <source>
        <dbReference type="EMBL" id="OAE29350.1"/>
    </source>
</evidence>
<comment type="caution">
    <text evidence="8">The sequence shown here is derived from an EMBL/GenBank/DDBJ whole genome shotgun (WGS) entry which is preliminary data.</text>
</comment>
<reference evidence="8" key="1">
    <citation type="submission" date="2016-03" db="EMBL/GenBank/DDBJ databases">
        <title>Mechanisms controlling the formation of the plant cell surface in tip-growing cells are functionally conserved among land plants.</title>
        <authorList>
            <person name="Honkanen S."/>
            <person name="Jones V.A."/>
            <person name="Morieri G."/>
            <person name="Champion C."/>
            <person name="Hetherington A.J."/>
            <person name="Kelly S."/>
            <person name="Saint-Marcoux D."/>
            <person name="Proust H."/>
            <person name="Prescott H."/>
            <person name="Dolan L."/>
        </authorList>
    </citation>
    <scope>NUCLEOTIDE SEQUENCE [LARGE SCALE GENOMIC DNA]</scope>
    <source>
        <tissue evidence="8">Whole gametophyte</tissue>
    </source>
</reference>
<dbReference type="PANTHER" id="PTHR11931">
    <property type="entry name" value="PHOSPHOGLYCERATE MUTASE"/>
    <property type="match status" value="1"/>
</dbReference>
<dbReference type="EMBL" id="LVLJ01001470">
    <property type="protein sequence ID" value="OAE29350.1"/>
    <property type="molecule type" value="Genomic_DNA"/>
</dbReference>
<dbReference type="InterPro" id="IPR001345">
    <property type="entry name" value="PG/BPGM_mutase_AS"/>
</dbReference>
<dbReference type="Pfam" id="PF00300">
    <property type="entry name" value="His_Phos_1"/>
    <property type="match status" value="2"/>
</dbReference>
<gene>
    <name evidence="8" type="ORF">AXG93_4831s1090</name>
</gene>
<accession>A0A176W8D7</accession>
<dbReference type="PROSITE" id="PS00175">
    <property type="entry name" value="PG_MUTASE"/>
    <property type="match status" value="1"/>
</dbReference>
<feature type="binding site" evidence="6">
    <location>
        <position position="169"/>
    </location>
    <ligand>
        <name>substrate</name>
    </ligand>
</feature>
<evidence type="ECO:0000256" key="7">
    <source>
        <dbReference type="PIRSR" id="PIRSR613078-3"/>
    </source>
</evidence>
<keyword evidence="3" id="KW-0324">Glycolysis</keyword>
<proteinExistence type="inferred from homology"/>
<protein>
    <recommendedName>
        <fullName evidence="2">phosphoglycerate mutase (2,3-diphosphoglycerate-dependent)</fullName>
        <ecNumber evidence="2">5.4.2.11</ecNumber>
    </recommendedName>
</protein>
<feature type="active site" description="Proton donor/acceptor" evidence="5">
    <location>
        <position position="234"/>
    </location>
</feature>